<dbReference type="GO" id="GO:0046872">
    <property type="term" value="F:metal ion binding"/>
    <property type="evidence" value="ECO:0007669"/>
    <property type="project" value="InterPro"/>
</dbReference>
<dbReference type="PANTHER" id="PTHR33677">
    <property type="entry name" value="TRANSCRIPTIONAL REPRESSOR FRMR-RELATED"/>
    <property type="match status" value="1"/>
</dbReference>
<dbReference type="CDD" id="cd10155">
    <property type="entry name" value="BsYrkD-like_DUF156"/>
    <property type="match status" value="1"/>
</dbReference>
<sequence>MAMQYDDDMKRRLRRVEGQVRGILKMMEEEKNCKDVVSQLSAVRSAVDKTMAHIVAVNLEKCIVEEREAGKDTGKLVQEAVELLIKSR</sequence>
<dbReference type="InterPro" id="IPR038390">
    <property type="entry name" value="Metal_Tscrpt_repr_sf"/>
</dbReference>
<dbReference type="Gene3D" id="1.20.58.1000">
    <property type="entry name" value="Metal-sensitive repressor, helix protomer"/>
    <property type="match status" value="1"/>
</dbReference>
<keyword evidence="2" id="KW-1185">Reference proteome</keyword>
<reference evidence="1 2" key="1">
    <citation type="submission" date="2019-05" db="EMBL/GenBank/DDBJ databases">
        <title>We sequenced the genome of Paenibacillus hemerocallicola KCTC 33185 for further insight into its adaptation and study the phylogeny of Paenibacillus.</title>
        <authorList>
            <person name="Narsing Rao M.P."/>
        </authorList>
    </citation>
    <scope>NUCLEOTIDE SEQUENCE [LARGE SCALE GENOMIC DNA]</scope>
    <source>
        <strain evidence="1 2">KCTC 33185</strain>
    </source>
</reference>
<dbReference type="EMBL" id="VDCQ01000015">
    <property type="protein sequence ID" value="TNJ65916.1"/>
    <property type="molecule type" value="Genomic_DNA"/>
</dbReference>
<dbReference type="InterPro" id="IPR003735">
    <property type="entry name" value="Metal_Tscrpt_repr"/>
</dbReference>
<evidence type="ECO:0000313" key="1">
    <source>
        <dbReference type="EMBL" id="TNJ65916.1"/>
    </source>
</evidence>
<evidence type="ECO:0000313" key="2">
    <source>
        <dbReference type="Proteomes" id="UP000307943"/>
    </source>
</evidence>
<name>A0A5C4TB97_9BACL</name>
<dbReference type="Proteomes" id="UP000307943">
    <property type="component" value="Unassembled WGS sequence"/>
</dbReference>
<protein>
    <submittedName>
        <fullName evidence="1">Metal-sensitive transcriptional regulator</fullName>
    </submittedName>
</protein>
<dbReference type="PANTHER" id="PTHR33677:SF5">
    <property type="entry name" value="TRANSCRIPTIONAL REPRESSOR FRMR"/>
    <property type="match status" value="1"/>
</dbReference>
<comment type="caution">
    <text evidence="1">The sequence shown here is derived from an EMBL/GenBank/DDBJ whole genome shotgun (WGS) entry which is preliminary data.</text>
</comment>
<dbReference type="GO" id="GO:0003677">
    <property type="term" value="F:DNA binding"/>
    <property type="evidence" value="ECO:0007669"/>
    <property type="project" value="InterPro"/>
</dbReference>
<proteinExistence type="predicted"/>
<dbReference type="OrthoDB" id="9798732at2"/>
<organism evidence="1 2">
    <name type="scientific">Paenibacillus hemerocallicola</name>
    <dbReference type="NCBI Taxonomy" id="1172614"/>
    <lineage>
        <taxon>Bacteria</taxon>
        <taxon>Bacillati</taxon>
        <taxon>Bacillota</taxon>
        <taxon>Bacilli</taxon>
        <taxon>Bacillales</taxon>
        <taxon>Paenibacillaceae</taxon>
        <taxon>Paenibacillus</taxon>
    </lineage>
</organism>
<dbReference type="AlphaFoldDB" id="A0A5C4TB97"/>
<gene>
    <name evidence="1" type="ORF">FE784_13175</name>
</gene>
<dbReference type="Pfam" id="PF02583">
    <property type="entry name" value="Trns_repr_metal"/>
    <property type="match status" value="1"/>
</dbReference>
<dbReference type="GO" id="GO:0045892">
    <property type="term" value="P:negative regulation of DNA-templated transcription"/>
    <property type="evidence" value="ECO:0007669"/>
    <property type="project" value="UniProtKB-ARBA"/>
</dbReference>
<accession>A0A5C4TB97</accession>